<sequence length="148" mass="16834">MDAFDDYFFDAETNETKELSQIDQSNQVNDSVGDAKEIVPKPSPVGDAQASTSRIKKGRKRKFIPIRPIIPRDSKSKALYLIKKITKGTFITKGALQFFSLRSNFKRKAGRSDSLLRKRLRKSVPSRSMLELCRQCGQFCCKQKIICP</sequence>
<accession>A0A8J9VKE6</accession>
<name>A0A8J9VKE6_9NEOP</name>
<dbReference type="OrthoDB" id="10513908at2759"/>
<dbReference type="AlphaFoldDB" id="A0A8J9VKE6"/>
<keyword evidence="3" id="KW-1185">Reference proteome</keyword>
<evidence type="ECO:0000313" key="2">
    <source>
        <dbReference type="EMBL" id="CAH0724243.1"/>
    </source>
</evidence>
<feature type="non-terminal residue" evidence="2">
    <location>
        <position position="148"/>
    </location>
</feature>
<proteinExistence type="predicted"/>
<feature type="region of interest" description="Disordered" evidence="1">
    <location>
        <begin position="37"/>
        <end position="57"/>
    </location>
</feature>
<organism evidence="2 3">
    <name type="scientific">Brenthis ino</name>
    <name type="common">lesser marbled fritillary</name>
    <dbReference type="NCBI Taxonomy" id="405034"/>
    <lineage>
        <taxon>Eukaryota</taxon>
        <taxon>Metazoa</taxon>
        <taxon>Ecdysozoa</taxon>
        <taxon>Arthropoda</taxon>
        <taxon>Hexapoda</taxon>
        <taxon>Insecta</taxon>
        <taxon>Pterygota</taxon>
        <taxon>Neoptera</taxon>
        <taxon>Endopterygota</taxon>
        <taxon>Lepidoptera</taxon>
        <taxon>Glossata</taxon>
        <taxon>Ditrysia</taxon>
        <taxon>Papilionoidea</taxon>
        <taxon>Nymphalidae</taxon>
        <taxon>Heliconiinae</taxon>
        <taxon>Argynnini</taxon>
        <taxon>Brenthis</taxon>
    </lineage>
</organism>
<dbReference type="EMBL" id="OV170224">
    <property type="protein sequence ID" value="CAH0724243.1"/>
    <property type="molecule type" value="Genomic_DNA"/>
</dbReference>
<reference evidence="2" key="1">
    <citation type="submission" date="2021-12" db="EMBL/GenBank/DDBJ databases">
        <authorList>
            <person name="Martin H S."/>
        </authorList>
    </citation>
    <scope>NUCLEOTIDE SEQUENCE</scope>
</reference>
<protein>
    <submittedName>
        <fullName evidence="2">Uncharacterized protein</fullName>
    </submittedName>
</protein>
<evidence type="ECO:0000256" key="1">
    <source>
        <dbReference type="SAM" id="MobiDB-lite"/>
    </source>
</evidence>
<evidence type="ECO:0000313" key="3">
    <source>
        <dbReference type="Proteomes" id="UP000838878"/>
    </source>
</evidence>
<dbReference type="Proteomes" id="UP000838878">
    <property type="component" value="Chromosome 4"/>
</dbReference>
<gene>
    <name evidence="2" type="ORF">BINO364_LOCUS9978</name>
</gene>